<comment type="caution">
    <text evidence="3">The sequence shown here is derived from an EMBL/GenBank/DDBJ whole genome shotgun (WGS) entry which is preliminary data.</text>
</comment>
<evidence type="ECO:0008006" key="5">
    <source>
        <dbReference type="Google" id="ProtNLM"/>
    </source>
</evidence>
<reference evidence="3 4" key="1">
    <citation type="journal article" date="2024" name="Science">
        <title>Giant polyketide synthase enzymes in the biosynthesis of giant marine polyether toxins.</title>
        <authorList>
            <person name="Fallon T.R."/>
            <person name="Shende V.V."/>
            <person name="Wierzbicki I.H."/>
            <person name="Pendleton A.L."/>
            <person name="Watervoot N.F."/>
            <person name="Auber R.P."/>
            <person name="Gonzalez D.J."/>
            <person name="Wisecaver J.H."/>
            <person name="Moore B.S."/>
        </authorList>
    </citation>
    <scope>NUCLEOTIDE SEQUENCE [LARGE SCALE GENOMIC DNA]</scope>
    <source>
        <strain evidence="3 4">12B1</strain>
    </source>
</reference>
<evidence type="ECO:0000256" key="1">
    <source>
        <dbReference type="SAM" id="Coils"/>
    </source>
</evidence>
<evidence type="ECO:0000313" key="3">
    <source>
        <dbReference type="EMBL" id="KAL1524380.1"/>
    </source>
</evidence>
<dbReference type="EMBL" id="JBGBPQ010000005">
    <property type="protein sequence ID" value="KAL1524380.1"/>
    <property type="molecule type" value="Genomic_DNA"/>
</dbReference>
<name>A0AB34JUI3_PRYPA</name>
<dbReference type="AlphaFoldDB" id="A0AB34JUI3"/>
<accession>A0AB34JUI3</accession>
<proteinExistence type="predicted"/>
<protein>
    <recommendedName>
        <fullName evidence="5">Ubiquitin-like domain-containing protein</fullName>
    </recommendedName>
</protein>
<feature type="coiled-coil region" evidence="1">
    <location>
        <begin position="3"/>
        <end position="101"/>
    </location>
</feature>
<organism evidence="3 4">
    <name type="scientific">Prymnesium parvum</name>
    <name type="common">Toxic golden alga</name>
    <dbReference type="NCBI Taxonomy" id="97485"/>
    <lineage>
        <taxon>Eukaryota</taxon>
        <taxon>Haptista</taxon>
        <taxon>Haptophyta</taxon>
        <taxon>Prymnesiophyceae</taxon>
        <taxon>Prymnesiales</taxon>
        <taxon>Prymnesiaceae</taxon>
        <taxon>Prymnesium</taxon>
    </lineage>
</organism>
<gene>
    <name evidence="3" type="ORF">AB1Y20_019275</name>
</gene>
<keyword evidence="4" id="KW-1185">Reference proteome</keyword>
<evidence type="ECO:0000313" key="4">
    <source>
        <dbReference type="Proteomes" id="UP001515480"/>
    </source>
</evidence>
<dbReference type="Proteomes" id="UP001515480">
    <property type="component" value="Unassembled WGS sequence"/>
</dbReference>
<sequence length="392" mass="43180">MFSESLEGRVREQAQAIERLRKRNRELEQRVKELEDRELDRLQLGAVASAGSALSDRREVVLLQQQRAQAVQEAADARVEKEQLQRAVKQYERLLEALGVAPRSASGVLASQDRSLQAPWSARQELLQSGEATTKDDRKGGKGWLEGMSRLFTGKEEPASSSNGANAPVAVERTGSAGTISSGDGMRIFPALPQNLSDMLSFTLETDEGPVTVRARASGSLAYLKRMIAVQLYLSPRLELRLATLKGDALRDDMIIQPYADDNVTNEADRLQLSVSPRPLSELAPGAPGLPPLQQIRVRTIIPGSSQALTVLVKPVRPDTTAAEVVALLVNEPALRPIIGSRSSQLKLYFSLYFLTPDVLLSRKKENEVLPETTLHELQVIDDDMLYFSTDF</sequence>
<evidence type="ECO:0000256" key="2">
    <source>
        <dbReference type="SAM" id="MobiDB-lite"/>
    </source>
</evidence>
<keyword evidence="1" id="KW-0175">Coiled coil</keyword>
<feature type="region of interest" description="Disordered" evidence="2">
    <location>
        <begin position="120"/>
        <end position="145"/>
    </location>
</feature>